<keyword evidence="1" id="KW-0677">Repeat</keyword>
<keyword evidence="2 3" id="KW-0040">ANK repeat</keyword>
<dbReference type="Pfam" id="PF12796">
    <property type="entry name" value="Ank_2"/>
    <property type="match status" value="1"/>
</dbReference>
<dbReference type="InterPro" id="IPR036770">
    <property type="entry name" value="Ankyrin_rpt-contain_sf"/>
</dbReference>
<dbReference type="Gene3D" id="1.25.40.20">
    <property type="entry name" value="Ankyrin repeat-containing domain"/>
    <property type="match status" value="1"/>
</dbReference>
<dbReference type="Proteomes" id="UP000308549">
    <property type="component" value="Unassembled WGS sequence"/>
</dbReference>
<reference evidence="5 6" key="1">
    <citation type="submission" date="2017-03" db="EMBL/GenBank/DDBJ databases">
        <title>Genomes of endolithic fungi from Antarctica.</title>
        <authorList>
            <person name="Coleine C."/>
            <person name="Masonjones S."/>
            <person name="Stajich J.E."/>
        </authorList>
    </citation>
    <scope>NUCLEOTIDE SEQUENCE [LARGE SCALE GENOMIC DNA]</scope>
    <source>
        <strain evidence="5 6">CCFEE 6315</strain>
    </source>
</reference>
<dbReference type="PROSITE" id="PS50297">
    <property type="entry name" value="ANK_REP_REGION"/>
    <property type="match status" value="1"/>
</dbReference>
<evidence type="ECO:0000313" key="5">
    <source>
        <dbReference type="EMBL" id="TKA24628.1"/>
    </source>
</evidence>
<dbReference type="AlphaFoldDB" id="A0A4U0TR77"/>
<dbReference type="OrthoDB" id="10057496at2759"/>
<evidence type="ECO:0000256" key="4">
    <source>
        <dbReference type="SAM" id="MobiDB-lite"/>
    </source>
</evidence>
<comment type="caution">
    <text evidence="5">The sequence shown here is derived from an EMBL/GenBank/DDBJ whole genome shotgun (WGS) entry which is preliminary data.</text>
</comment>
<dbReference type="InterPro" id="IPR002110">
    <property type="entry name" value="Ankyrin_rpt"/>
</dbReference>
<dbReference type="PROSITE" id="PS50088">
    <property type="entry name" value="ANK_REPEAT"/>
    <property type="match status" value="1"/>
</dbReference>
<keyword evidence="6" id="KW-1185">Reference proteome</keyword>
<feature type="repeat" description="ANK" evidence="3">
    <location>
        <begin position="110"/>
        <end position="142"/>
    </location>
</feature>
<organism evidence="5 6">
    <name type="scientific">Salinomyces thailandicus</name>
    <dbReference type="NCBI Taxonomy" id="706561"/>
    <lineage>
        <taxon>Eukaryota</taxon>
        <taxon>Fungi</taxon>
        <taxon>Dikarya</taxon>
        <taxon>Ascomycota</taxon>
        <taxon>Pezizomycotina</taxon>
        <taxon>Dothideomycetes</taxon>
        <taxon>Dothideomycetidae</taxon>
        <taxon>Mycosphaerellales</taxon>
        <taxon>Teratosphaeriaceae</taxon>
        <taxon>Salinomyces</taxon>
    </lineage>
</organism>
<name>A0A4U0TR77_9PEZI</name>
<dbReference type="SUPFAM" id="SSF48403">
    <property type="entry name" value="Ankyrin repeat"/>
    <property type="match status" value="1"/>
</dbReference>
<evidence type="ECO:0000256" key="2">
    <source>
        <dbReference type="ARBA" id="ARBA00023043"/>
    </source>
</evidence>
<dbReference type="PANTHER" id="PTHR24188:SF29">
    <property type="entry name" value="GH09064P"/>
    <property type="match status" value="1"/>
</dbReference>
<dbReference type="PANTHER" id="PTHR24188">
    <property type="entry name" value="ANKYRIN REPEAT PROTEIN"/>
    <property type="match status" value="1"/>
</dbReference>
<protein>
    <submittedName>
        <fullName evidence="5">Uncharacterized protein</fullName>
    </submittedName>
</protein>
<evidence type="ECO:0000256" key="3">
    <source>
        <dbReference type="PROSITE-ProRule" id="PRU00023"/>
    </source>
</evidence>
<dbReference type="PRINTS" id="PR01415">
    <property type="entry name" value="ANKYRIN"/>
</dbReference>
<proteinExistence type="predicted"/>
<evidence type="ECO:0000313" key="6">
    <source>
        <dbReference type="Proteomes" id="UP000308549"/>
    </source>
</evidence>
<sequence>MEDERMNDTSSPGLSFDEVDDLLYFTRVNEVQELQQALTELAQKYRCQPREVLQAGIDPNSGNTVLHYCSANGFSELLQNLLTQIDAGGSDTAANSQTVGLRLFDVQNKEGSTPLHWAAYNGQLEVVKLLVAAGADTWIKNSAGHLAMFEAERADKNEVVQYLLEVGGRKVEQVGQEGQASAEDEVQVEDGEARGSIGSAAPGASEDGKMEE</sequence>
<dbReference type="EMBL" id="NAJL01000042">
    <property type="protein sequence ID" value="TKA24628.1"/>
    <property type="molecule type" value="Genomic_DNA"/>
</dbReference>
<accession>A0A4U0TR77</accession>
<feature type="region of interest" description="Disordered" evidence="4">
    <location>
        <begin position="173"/>
        <end position="212"/>
    </location>
</feature>
<evidence type="ECO:0000256" key="1">
    <source>
        <dbReference type="ARBA" id="ARBA00022737"/>
    </source>
</evidence>
<gene>
    <name evidence="5" type="ORF">B0A50_06388</name>
</gene>
<dbReference type="SMART" id="SM00248">
    <property type="entry name" value="ANK"/>
    <property type="match status" value="3"/>
</dbReference>